<comment type="caution">
    <text evidence="1">The sequence shown here is derived from an EMBL/GenBank/DDBJ whole genome shotgun (WGS) entry which is preliminary data.</text>
</comment>
<proteinExistence type="predicted"/>
<dbReference type="EMBL" id="CM055101">
    <property type="protein sequence ID" value="KAJ7541781.1"/>
    <property type="molecule type" value="Genomic_DNA"/>
</dbReference>
<evidence type="ECO:0000313" key="1">
    <source>
        <dbReference type="EMBL" id="KAJ7541781.1"/>
    </source>
</evidence>
<evidence type="ECO:0000313" key="2">
    <source>
        <dbReference type="Proteomes" id="UP001162992"/>
    </source>
</evidence>
<reference evidence="2" key="1">
    <citation type="journal article" date="2024" name="Proc. Natl. Acad. Sci. U.S.A.">
        <title>Extraordinary preservation of gene collinearity over three hundred million years revealed in homosporous lycophytes.</title>
        <authorList>
            <person name="Li C."/>
            <person name="Wickell D."/>
            <person name="Kuo L.Y."/>
            <person name="Chen X."/>
            <person name="Nie B."/>
            <person name="Liao X."/>
            <person name="Peng D."/>
            <person name="Ji J."/>
            <person name="Jenkins J."/>
            <person name="Williams M."/>
            <person name="Shu S."/>
            <person name="Plott C."/>
            <person name="Barry K."/>
            <person name="Rajasekar S."/>
            <person name="Grimwood J."/>
            <person name="Han X."/>
            <person name="Sun S."/>
            <person name="Hou Z."/>
            <person name="He W."/>
            <person name="Dai G."/>
            <person name="Sun C."/>
            <person name="Schmutz J."/>
            <person name="Leebens-Mack J.H."/>
            <person name="Li F.W."/>
            <person name="Wang L."/>
        </authorList>
    </citation>
    <scope>NUCLEOTIDE SEQUENCE [LARGE SCALE GENOMIC DNA]</scope>
    <source>
        <strain evidence="2">cv. PW_Plant_1</strain>
    </source>
</reference>
<gene>
    <name evidence="1" type="ORF">O6H91_10G076200</name>
</gene>
<dbReference type="Proteomes" id="UP001162992">
    <property type="component" value="Chromosome 10"/>
</dbReference>
<organism evidence="1 2">
    <name type="scientific">Diphasiastrum complanatum</name>
    <name type="common">Issler's clubmoss</name>
    <name type="synonym">Lycopodium complanatum</name>
    <dbReference type="NCBI Taxonomy" id="34168"/>
    <lineage>
        <taxon>Eukaryota</taxon>
        <taxon>Viridiplantae</taxon>
        <taxon>Streptophyta</taxon>
        <taxon>Embryophyta</taxon>
        <taxon>Tracheophyta</taxon>
        <taxon>Lycopodiopsida</taxon>
        <taxon>Lycopodiales</taxon>
        <taxon>Lycopodiaceae</taxon>
        <taxon>Lycopodioideae</taxon>
        <taxon>Diphasiastrum</taxon>
    </lineage>
</organism>
<protein>
    <submittedName>
        <fullName evidence="1">Uncharacterized protein</fullName>
    </submittedName>
</protein>
<keyword evidence="2" id="KW-1185">Reference proteome</keyword>
<accession>A0ACC2CIB0</accession>
<sequence>MVKFDIWIKVHLPLVPRKLGPSGIGAARDPIHITYIHLTYISGYGTVMAFILYQQHSVVDYFMGSPSLIPFLSNFTVSPTTLSDHSFLSINLGSVLALSPSNPSHMEHAPIYTYNNAYTHLYQDALSFILRNFPYDSPLHSQASFLTIALHTTASMAFPSKHHRKSTYPKLCHPHQPWYDDICKQLQSQVNSTQSLPSPHLRHLKCLYSYTRRCKKRIYETFEGKRLVDLLYSSSSGAFWLEFMPRAPPPLLRDLRCGIEYATVLYTFPTDPIVISPSTFSFFTPTMVSLAVEKIKTHRARDIKDLESELLIHATDILSPVLASLLNQAIISGFSLQEW</sequence>
<name>A0ACC2CIB0_DIPCM</name>